<dbReference type="Proteomes" id="UP001257739">
    <property type="component" value="Unassembled WGS sequence"/>
</dbReference>
<evidence type="ECO:0000256" key="1">
    <source>
        <dbReference type="ARBA" id="ARBA00006817"/>
    </source>
</evidence>
<comment type="caution">
    <text evidence="3">The sequence shown here is derived from an EMBL/GenBank/DDBJ whole genome shotgun (WGS) entry which is preliminary data.</text>
</comment>
<dbReference type="InterPro" id="IPR013538">
    <property type="entry name" value="ASHA1/2-like_C"/>
</dbReference>
<gene>
    <name evidence="3" type="ORF">J2X11_000293</name>
</gene>
<organism evidence="3 4">
    <name type="scientific">Aeromicrobium panaciterrae</name>
    <dbReference type="NCBI Taxonomy" id="363861"/>
    <lineage>
        <taxon>Bacteria</taxon>
        <taxon>Bacillati</taxon>
        <taxon>Actinomycetota</taxon>
        <taxon>Actinomycetes</taxon>
        <taxon>Propionibacteriales</taxon>
        <taxon>Nocardioidaceae</taxon>
        <taxon>Aeromicrobium</taxon>
    </lineage>
</organism>
<dbReference type="RefSeq" id="WP_309965795.1">
    <property type="nucleotide sequence ID" value="NZ_JAVDWH010000001.1"/>
</dbReference>
<reference evidence="3 4" key="1">
    <citation type="submission" date="2023-07" db="EMBL/GenBank/DDBJ databases">
        <title>Sorghum-associated microbial communities from plants grown in Nebraska, USA.</title>
        <authorList>
            <person name="Schachtman D."/>
        </authorList>
    </citation>
    <scope>NUCLEOTIDE SEQUENCE [LARGE SCALE GENOMIC DNA]</scope>
    <source>
        <strain evidence="3 4">BE248</strain>
    </source>
</reference>
<feature type="domain" description="Activator of Hsp90 ATPase homologue 1/2-like C-terminal" evidence="2">
    <location>
        <begin position="25"/>
        <end position="156"/>
    </location>
</feature>
<comment type="similarity">
    <text evidence="1">Belongs to the AHA1 family.</text>
</comment>
<evidence type="ECO:0000313" key="3">
    <source>
        <dbReference type="EMBL" id="MDR7085454.1"/>
    </source>
</evidence>
<evidence type="ECO:0000313" key="4">
    <source>
        <dbReference type="Proteomes" id="UP001257739"/>
    </source>
</evidence>
<dbReference type="InterPro" id="IPR023393">
    <property type="entry name" value="START-like_dom_sf"/>
</dbReference>
<accession>A0ABU1UJV1</accession>
<name>A0ABU1UJV1_9ACTN</name>
<protein>
    <submittedName>
        <fullName evidence="3">Uncharacterized protein YndB with AHSA1/START domain</fullName>
    </submittedName>
</protein>
<dbReference type="Gene3D" id="3.30.530.20">
    <property type="match status" value="1"/>
</dbReference>
<sequence length="159" mass="17934">MNTTDTLTITAPEGTQNIEMSREFDATREQLLAAHMDPELFAKWVGPRGYEMTITQFEPRHGGAYAFEHRNPEGNNFAFRGVFHGEPTVEGFNQTFEFLGAPGEIFFEQFWFEDLGNGRTLLRSRSTVSSVEIRDAMAKDMVSGVVEGYEKLDELLAAL</sequence>
<evidence type="ECO:0000259" key="2">
    <source>
        <dbReference type="Pfam" id="PF08327"/>
    </source>
</evidence>
<keyword evidence="4" id="KW-1185">Reference proteome</keyword>
<dbReference type="SUPFAM" id="SSF55961">
    <property type="entry name" value="Bet v1-like"/>
    <property type="match status" value="1"/>
</dbReference>
<dbReference type="EMBL" id="JAVDWH010000001">
    <property type="protein sequence ID" value="MDR7085454.1"/>
    <property type="molecule type" value="Genomic_DNA"/>
</dbReference>
<proteinExistence type="inferred from homology"/>
<dbReference type="Pfam" id="PF08327">
    <property type="entry name" value="AHSA1"/>
    <property type="match status" value="1"/>
</dbReference>